<dbReference type="AlphaFoldDB" id="A0AAN8P350"/>
<protein>
    <submittedName>
        <fullName evidence="2">Uncharacterized protein</fullName>
    </submittedName>
</protein>
<accession>A0AAN8P350</accession>
<dbReference type="Proteomes" id="UP001359485">
    <property type="component" value="Unassembled WGS sequence"/>
</dbReference>
<evidence type="ECO:0000313" key="3">
    <source>
        <dbReference type="Proteomes" id="UP001359485"/>
    </source>
</evidence>
<comment type="caution">
    <text evidence="2">The sequence shown here is derived from an EMBL/GenBank/DDBJ whole genome shotgun (WGS) entry which is preliminary data.</text>
</comment>
<evidence type="ECO:0000313" key="2">
    <source>
        <dbReference type="EMBL" id="KAK6629515.1"/>
    </source>
</evidence>
<dbReference type="EMBL" id="JAWJWE010000036">
    <property type="protein sequence ID" value="KAK6629515.1"/>
    <property type="molecule type" value="Genomic_DNA"/>
</dbReference>
<sequence>MIPTLPRDIVVPPSALKRRFAICTIRLVPATGRQHCESDGRKSFRSTPENPLPTAFFDRSIDKWTLSIGLEGIDMTELASIGQLIFEIALQRSTHSHVRHIKSARTQSALLLSEDCFCSFAKTRISI</sequence>
<name>A0AAN8P350_POLSC</name>
<organism evidence="2 4">
    <name type="scientific">Polyplax serrata</name>
    <name type="common">Common mouse louse</name>
    <dbReference type="NCBI Taxonomy" id="468196"/>
    <lineage>
        <taxon>Eukaryota</taxon>
        <taxon>Metazoa</taxon>
        <taxon>Ecdysozoa</taxon>
        <taxon>Arthropoda</taxon>
        <taxon>Hexapoda</taxon>
        <taxon>Insecta</taxon>
        <taxon>Pterygota</taxon>
        <taxon>Neoptera</taxon>
        <taxon>Paraneoptera</taxon>
        <taxon>Psocodea</taxon>
        <taxon>Troctomorpha</taxon>
        <taxon>Phthiraptera</taxon>
        <taxon>Anoplura</taxon>
        <taxon>Polyplacidae</taxon>
        <taxon>Polyplax</taxon>
    </lineage>
</organism>
<proteinExistence type="predicted"/>
<dbReference type="EMBL" id="JAWJWF010000045">
    <property type="protein sequence ID" value="KAK6626843.1"/>
    <property type="molecule type" value="Genomic_DNA"/>
</dbReference>
<evidence type="ECO:0000313" key="1">
    <source>
        <dbReference type="EMBL" id="KAK6626843.1"/>
    </source>
</evidence>
<gene>
    <name evidence="2" type="ORF">RUM43_003332</name>
    <name evidence="1" type="ORF">RUM44_009320</name>
</gene>
<reference evidence="2 4" key="1">
    <citation type="submission" date="2023-10" db="EMBL/GenBank/DDBJ databases">
        <title>Genomes of two closely related lineages of the louse Polyplax serrata with different host specificities.</title>
        <authorList>
            <person name="Martinu J."/>
            <person name="Tarabai H."/>
            <person name="Stefka J."/>
            <person name="Hypsa V."/>
        </authorList>
    </citation>
    <scope>NUCLEOTIDE SEQUENCE [LARGE SCALE GENOMIC DNA]</scope>
    <source>
        <strain evidence="1">98ZLc_SE</strain>
        <strain evidence="2">HR10_N</strain>
    </source>
</reference>
<dbReference type="Proteomes" id="UP001372834">
    <property type="component" value="Unassembled WGS sequence"/>
</dbReference>
<keyword evidence="3" id="KW-1185">Reference proteome</keyword>
<evidence type="ECO:0000313" key="4">
    <source>
        <dbReference type="Proteomes" id="UP001372834"/>
    </source>
</evidence>